<dbReference type="OrthoDB" id="289720at2"/>
<dbReference type="RefSeq" id="WP_139082042.1">
    <property type="nucleotide sequence ID" value="NZ_VDFV01000016.1"/>
</dbReference>
<evidence type="ECO:0000256" key="1">
    <source>
        <dbReference type="ARBA" id="ARBA00001946"/>
    </source>
</evidence>
<dbReference type="InterPro" id="IPR020476">
    <property type="entry name" value="Nudix_hydrolase"/>
</dbReference>
<dbReference type="GO" id="GO:0016787">
    <property type="term" value="F:hydrolase activity"/>
    <property type="evidence" value="ECO:0007669"/>
    <property type="project" value="UniProtKB-KW"/>
</dbReference>
<evidence type="ECO:0000256" key="3">
    <source>
        <dbReference type="ARBA" id="ARBA00022842"/>
    </source>
</evidence>
<keyword evidence="2 4" id="KW-0378">Hydrolase</keyword>
<evidence type="ECO:0000259" key="5">
    <source>
        <dbReference type="PROSITE" id="PS51462"/>
    </source>
</evidence>
<proteinExistence type="inferred from homology"/>
<dbReference type="InterPro" id="IPR015797">
    <property type="entry name" value="NUDIX_hydrolase-like_dom_sf"/>
</dbReference>
<comment type="cofactor">
    <cofactor evidence="1">
        <name>Mg(2+)</name>
        <dbReference type="ChEBI" id="CHEBI:18420"/>
    </cofactor>
</comment>
<gene>
    <name evidence="6" type="ORF">FHG71_12600</name>
</gene>
<dbReference type="InterPro" id="IPR020084">
    <property type="entry name" value="NUDIX_hydrolase_CS"/>
</dbReference>
<dbReference type="PROSITE" id="PS00893">
    <property type="entry name" value="NUDIX_BOX"/>
    <property type="match status" value="1"/>
</dbReference>
<evidence type="ECO:0000256" key="4">
    <source>
        <dbReference type="RuleBase" id="RU003476"/>
    </source>
</evidence>
<dbReference type="SUPFAM" id="SSF55811">
    <property type="entry name" value="Nudix"/>
    <property type="match status" value="1"/>
</dbReference>
<dbReference type="InterPro" id="IPR000086">
    <property type="entry name" value="NUDIX_hydrolase_dom"/>
</dbReference>
<dbReference type="PANTHER" id="PTHR43046">
    <property type="entry name" value="GDP-MANNOSE MANNOSYL HYDROLASE"/>
    <property type="match status" value="1"/>
</dbReference>
<reference evidence="6 7" key="1">
    <citation type="submission" date="2019-06" db="EMBL/GenBank/DDBJ databases">
        <authorList>
            <person name="Jiang L."/>
        </authorList>
    </citation>
    <scope>NUCLEOTIDE SEQUENCE [LARGE SCALE GENOMIC DNA]</scope>
    <source>
        <strain evidence="6 7">YIM 48858</strain>
    </source>
</reference>
<name>A0A5C4NBM3_9RHOB</name>
<organism evidence="6 7">
    <name type="scientific">Rubellimicrobium roseum</name>
    <dbReference type="NCBI Taxonomy" id="687525"/>
    <lineage>
        <taxon>Bacteria</taxon>
        <taxon>Pseudomonadati</taxon>
        <taxon>Pseudomonadota</taxon>
        <taxon>Alphaproteobacteria</taxon>
        <taxon>Rhodobacterales</taxon>
        <taxon>Roseobacteraceae</taxon>
        <taxon>Rubellimicrobium</taxon>
    </lineage>
</organism>
<dbReference type="Pfam" id="PF00293">
    <property type="entry name" value="NUDIX"/>
    <property type="match status" value="1"/>
</dbReference>
<dbReference type="Gene3D" id="3.90.79.10">
    <property type="entry name" value="Nucleoside Triphosphate Pyrophosphohydrolase"/>
    <property type="match status" value="1"/>
</dbReference>
<keyword evidence="7" id="KW-1185">Reference proteome</keyword>
<evidence type="ECO:0000313" key="6">
    <source>
        <dbReference type="EMBL" id="TNC70976.1"/>
    </source>
</evidence>
<keyword evidence="3" id="KW-0460">Magnesium</keyword>
<feature type="domain" description="Nudix hydrolase" evidence="5">
    <location>
        <begin position="2"/>
        <end position="134"/>
    </location>
</feature>
<protein>
    <submittedName>
        <fullName evidence="6">NUDIX domain-containing protein</fullName>
    </submittedName>
</protein>
<evidence type="ECO:0000256" key="2">
    <source>
        <dbReference type="ARBA" id="ARBA00022801"/>
    </source>
</evidence>
<evidence type="ECO:0000313" key="7">
    <source>
        <dbReference type="Proteomes" id="UP000305709"/>
    </source>
</evidence>
<dbReference type="EMBL" id="VDFV01000016">
    <property type="protein sequence ID" value="TNC70976.1"/>
    <property type="molecule type" value="Genomic_DNA"/>
</dbReference>
<dbReference type="AlphaFoldDB" id="A0A5C4NBM3"/>
<accession>A0A5C4NBM3</accession>
<dbReference type="PRINTS" id="PR00502">
    <property type="entry name" value="NUDIXFAMILY"/>
</dbReference>
<comment type="caution">
    <text evidence="6">The sequence shown here is derived from an EMBL/GenBank/DDBJ whole genome shotgun (WGS) entry which is preliminary data.</text>
</comment>
<dbReference type="Proteomes" id="UP000305709">
    <property type="component" value="Unassembled WGS sequence"/>
</dbReference>
<comment type="similarity">
    <text evidence="4">Belongs to the Nudix hydrolase family.</text>
</comment>
<dbReference type="PROSITE" id="PS51462">
    <property type="entry name" value="NUDIX"/>
    <property type="match status" value="1"/>
</dbReference>
<dbReference type="PANTHER" id="PTHR43046:SF12">
    <property type="entry name" value="GDP-MANNOSE MANNOSYL HYDROLASE"/>
    <property type="match status" value="1"/>
</dbReference>
<sequence length="141" mass="15716">MERVHGAKGALLLGPRLLVTLRDDFDWIPWPGCWDLVGGLSEPGETPRETLVREAREEVGLDLGPAEWLAEWSYPATTAPGKVVRFHVLRLPEDAAHRILFGDEGQAWMLIEPRRFLALPRAVTTLQEQLRLWLDGAGSGG</sequence>